<dbReference type="PIRSF" id="PIRSF003097">
    <property type="entry name" value="FtsX"/>
    <property type="match status" value="1"/>
</dbReference>
<evidence type="ECO:0000313" key="16">
    <source>
        <dbReference type="EMBL" id="KRG18862.1"/>
    </source>
</evidence>
<evidence type="ECO:0000256" key="1">
    <source>
        <dbReference type="ARBA" id="ARBA00004429"/>
    </source>
</evidence>
<dbReference type="InterPro" id="IPR004513">
    <property type="entry name" value="FtsX"/>
</dbReference>
<dbReference type="OrthoDB" id="9813411at2"/>
<evidence type="ECO:0000256" key="3">
    <source>
        <dbReference type="ARBA" id="ARBA00011160"/>
    </source>
</evidence>
<keyword evidence="11 12" id="KW-0131">Cell cycle</keyword>
<evidence type="ECO:0000256" key="2">
    <source>
        <dbReference type="ARBA" id="ARBA00007379"/>
    </source>
</evidence>
<dbReference type="InterPro" id="IPR040690">
    <property type="entry name" value="FtsX_ECD"/>
</dbReference>
<proteinExistence type="inferred from homology"/>
<evidence type="ECO:0000313" key="18">
    <source>
        <dbReference type="Proteomes" id="UP000051494"/>
    </source>
</evidence>
<dbReference type="NCBIfam" id="TIGR00439">
    <property type="entry name" value="FtsX_Gneg"/>
    <property type="match status" value="1"/>
</dbReference>
<dbReference type="Proteomes" id="UP000051494">
    <property type="component" value="Unassembled WGS sequence"/>
</dbReference>
<feature type="transmembrane region" description="Helical" evidence="13">
    <location>
        <begin position="57"/>
        <end position="80"/>
    </location>
</feature>
<dbReference type="AlphaFoldDB" id="A0A0Q9YQ97"/>
<evidence type="ECO:0000256" key="9">
    <source>
        <dbReference type="ARBA" id="ARBA00022989"/>
    </source>
</evidence>
<reference evidence="16" key="1">
    <citation type="submission" date="2015-09" db="EMBL/GenBank/DDBJ databases">
        <title>Draft Genome Sequences of Two Novel Amoeba-resistant Intranuclear Bacteria, Candidatus Berkiella cookevillensis and Candidatus Berkiella aquae.</title>
        <authorList>
            <person name="Mehari Y.T."/>
            <person name="Arivett B.A."/>
            <person name="Farone A.L."/>
            <person name="Gunderson J.H."/>
            <person name="Farone M.B."/>
        </authorList>
    </citation>
    <scope>NUCLEOTIDE SEQUENCE [LARGE SCALE GENOMIC DNA]</scope>
    <source>
        <strain evidence="16">CC99</strain>
    </source>
</reference>
<keyword evidence="10 12" id="KW-0472">Membrane</keyword>
<feature type="domain" description="ABC3 transporter permease C-terminal" evidence="14">
    <location>
        <begin position="213"/>
        <end position="329"/>
    </location>
</feature>
<sequence length="336" mass="37520">MAERFKQFRRKEQASNNAHKRGAYSSIWSPRKVSTQILGSHLIAFKLGFRNLAQTPFATFMTVLAIGIALSLPLGLHALLKNVQSVASHFEYQGSLTLYLSHNTPQPEILSLQAKIKEKYPEIVSIAYIPADKALDEFKQQVDIDSILALLPENPLTGMVIVQLDPSLTQYQQAMNIKNTLSAFPFVKSVDLDYEWVEKLHAIIRLGQVLSNCLGILIGLGVVFIIGNTMRLALEKHKEELEVLNLIGATRAFIRRPFLYRGLFYGILGAIIGTLIISAATLVIKEPAQTLTHLYDGVISIQALKLSEILSLCFYSCLLGWFGAWLAFYQQQKTLA</sequence>
<gene>
    <name evidence="16" type="primary">ftsX</name>
    <name evidence="17" type="ORF">CC99x_000220</name>
    <name evidence="16" type="ORF">CC99x_01343</name>
</gene>
<evidence type="ECO:0000259" key="15">
    <source>
        <dbReference type="Pfam" id="PF18075"/>
    </source>
</evidence>
<dbReference type="EMBL" id="LKHV01000005">
    <property type="protein sequence ID" value="KRG18862.1"/>
    <property type="molecule type" value="Genomic_DNA"/>
</dbReference>
<dbReference type="GO" id="GO:0032153">
    <property type="term" value="C:cell division site"/>
    <property type="evidence" value="ECO:0007669"/>
    <property type="project" value="TreeGrafter"/>
</dbReference>
<comment type="similarity">
    <text evidence="2 12">Belongs to the ABC-4 integral membrane protein family. FtsX subfamily.</text>
</comment>
<evidence type="ECO:0000256" key="5">
    <source>
        <dbReference type="ARBA" id="ARBA00022475"/>
    </source>
</evidence>
<dbReference type="InterPro" id="IPR003838">
    <property type="entry name" value="ABC3_permease_C"/>
</dbReference>
<evidence type="ECO:0000256" key="8">
    <source>
        <dbReference type="ARBA" id="ARBA00022692"/>
    </source>
</evidence>
<evidence type="ECO:0000256" key="10">
    <source>
        <dbReference type="ARBA" id="ARBA00023136"/>
    </source>
</evidence>
<keyword evidence="6 12" id="KW-0997">Cell inner membrane</keyword>
<dbReference type="STRING" id="437022.CC99x_01343"/>
<evidence type="ECO:0000256" key="12">
    <source>
        <dbReference type="PIRNR" id="PIRNR003097"/>
    </source>
</evidence>
<keyword evidence="7 12" id="KW-0132">Cell division</keyword>
<feature type="transmembrane region" description="Helical" evidence="13">
    <location>
        <begin position="202"/>
        <end position="226"/>
    </location>
</feature>
<comment type="subcellular location">
    <subcellularLocation>
        <location evidence="1">Cell inner membrane</location>
        <topology evidence="1">Multi-pass membrane protein</topology>
    </subcellularLocation>
</comment>
<dbReference type="Pfam" id="PF18075">
    <property type="entry name" value="FtsX_ECD"/>
    <property type="match status" value="1"/>
</dbReference>
<dbReference type="GO" id="GO:0051301">
    <property type="term" value="P:cell division"/>
    <property type="evidence" value="ECO:0007669"/>
    <property type="project" value="UniProtKB-KW"/>
</dbReference>
<evidence type="ECO:0000256" key="6">
    <source>
        <dbReference type="ARBA" id="ARBA00022519"/>
    </source>
</evidence>
<dbReference type="InterPro" id="IPR047590">
    <property type="entry name" value="FtsX_proteobact-type"/>
</dbReference>
<evidence type="ECO:0000259" key="14">
    <source>
        <dbReference type="Pfam" id="PF02687"/>
    </source>
</evidence>
<evidence type="ECO:0000256" key="7">
    <source>
        <dbReference type="ARBA" id="ARBA00022618"/>
    </source>
</evidence>
<evidence type="ECO:0000256" key="13">
    <source>
        <dbReference type="SAM" id="Phobius"/>
    </source>
</evidence>
<reference evidence="17" key="2">
    <citation type="journal article" date="2016" name="Genome Announc.">
        <title>Draft Genome Sequences of Two Novel Amoeba-Resistant Intranuclear Bacteria, 'Candidatus Berkiella cookevillensis' and 'Candidatus Berkiella aquae'.</title>
        <authorList>
            <person name="Mehari Y.T."/>
            <person name="Arivett B.A."/>
            <person name="Farone A.L."/>
            <person name="Gunderson J.H."/>
            <person name="Farone M.B."/>
        </authorList>
    </citation>
    <scope>NUCLEOTIDE SEQUENCE</scope>
    <source>
        <strain evidence="17">CC99</strain>
    </source>
</reference>
<feature type="domain" description="FtsX extracellular" evidence="15">
    <location>
        <begin position="96"/>
        <end position="190"/>
    </location>
</feature>
<keyword evidence="5 12" id="KW-1003">Cell membrane</keyword>
<keyword evidence="8 13" id="KW-0812">Transmembrane</keyword>
<feature type="transmembrane region" description="Helical" evidence="13">
    <location>
        <begin position="309"/>
        <end position="329"/>
    </location>
</feature>
<dbReference type="PANTHER" id="PTHR47755">
    <property type="entry name" value="CELL DIVISION PROTEIN FTSX"/>
    <property type="match status" value="1"/>
</dbReference>
<dbReference type="GO" id="GO:0005886">
    <property type="term" value="C:plasma membrane"/>
    <property type="evidence" value="ECO:0007669"/>
    <property type="project" value="UniProtKB-SubCell"/>
</dbReference>
<name>A0A0Q9YQ97_9GAMM</name>
<evidence type="ECO:0000256" key="11">
    <source>
        <dbReference type="ARBA" id="ARBA00023306"/>
    </source>
</evidence>
<comment type="subunit">
    <text evidence="3">Forms a membrane-associated complex with FtsE.</text>
</comment>
<keyword evidence="9 13" id="KW-1133">Transmembrane helix</keyword>
<comment type="function">
    <text evidence="12">Part of the ABC transporter FtsEX involved in cellular division.</text>
</comment>
<evidence type="ECO:0000313" key="17">
    <source>
        <dbReference type="EMBL" id="MCS5707320.1"/>
    </source>
</evidence>
<comment type="caution">
    <text evidence="16">The sequence shown here is derived from an EMBL/GenBank/DDBJ whole genome shotgun (WGS) entry which is preliminary data.</text>
</comment>
<accession>A0A0Q9YQ97</accession>
<feature type="transmembrane region" description="Helical" evidence="13">
    <location>
        <begin position="263"/>
        <end position="284"/>
    </location>
</feature>
<dbReference type="Pfam" id="PF02687">
    <property type="entry name" value="FtsX"/>
    <property type="match status" value="1"/>
</dbReference>
<dbReference type="EMBL" id="LKHV02000001">
    <property type="protein sequence ID" value="MCS5707320.1"/>
    <property type="molecule type" value="Genomic_DNA"/>
</dbReference>
<evidence type="ECO:0000256" key="4">
    <source>
        <dbReference type="ARBA" id="ARBA00021907"/>
    </source>
</evidence>
<dbReference type="PANTHER" id="PTHR47755:SF1">
    <property type="entry name" value="CELL DIVISION PROTEIN FTSX"/>
    <property type="match status" value="1"/>
</dbReference>
<dbReference type="PATRIC" id="fig|1590042.3.peg.1364"/>
<dbReference type="Gene3D" id="3.30.70.3040">
    <property type="match status" value="1"/>
</dbReference>
<keyword evidence="18" id="KW-1185">Reference proteome</keyword>
<reference evidence="17" key="3">
    <citation type="submission" date="2021-06" db="EMBL/GenBank/DDBJ databases">
        <title>Genomic Description and Analysis of Intracellular Bacteria, Candidatus Berkiella cookevillensis and Candidatus Berkiella aquae.</title>
        <authorList>
            <person name="Kidane D.T."/>
            <person name="Mehari Y.T."/>
            <person name="Rice F.C."/>
            <person name="Arivett B.A."/>
            <person name="Farone A.L."/>
            <person name="Berk S.G."/>
            <person name="Farone M.B."/>
        </authorList>
    </citation>
    <scope>NUCLEOTIDE SEQUENCE</scope>
    <source>
        <strain evidence="17">CC99</strain>
    </source>
</reference>
<protein>
    <recommendedName>
        <fullName evidence="4 12">Cell division protein FtsX</fullName>
    </recommendedName>
</protein>
<dbReference type="RefSeq" id="WP_057624447.1">
    <property type="nucleotide sequence ID" value="NZ_LKHV02000001.1"/>
</dbReference>
<organism evidence="16">
    <name type="scientific">Candidatus Berkiella cookevillensis</name>
    <dbReference type="NCBI Taxonomy" id="437022"/>
    <lineage>
        <taxon>Bacteria</taxon>
        <taxon>Pseudomonadati</taxon>
        <taxon>Pseudomonadota</taxon>
        <taxon>Gammaproteobacteria</taxon>
        <taxon>Candidatus Berkiellales</taxon>
        <taxon>Candidatus Berkiellaceae</taxon>
        <taxon>Candidatus Berkiella</taxon>
    </lineage>
</organism>